<sequence>MVGVHVESDTLEQLCIRSLFQKAPKTSCGGFGVDVRPIFRPTGTPSLDRRNREAMID</sequence>
<gene>
    <name evidence="1" type="ORF">HO173_010638</name>
</gene>
<protein>
    <submittedName>
        <fullName evidence="1">Uncharacterized protein</fullName>
    </submittedName>
</protein>
<dbReference type="RefSeq" id="XP_037160571.1">
    <property type="nucleotide sequence ID" value="XM_037312523.1"/>
</dbReference>
<accession>A0A8H6FM94</accession>
<evidence type="ECO:0000313" key="2">
    <source>
        <dbReference type="Proteomes" id="UP000578531"/>
    </source>
</evidence>
<evidence type="ECO:0000313" key="1">
    <source>
        <dbReference type="EMBL" id="KAF6231138.1"/>
    </source>
</evidence>
<keyword evidence="2" id="KW-1185">Reference proteome</keyword>
<proteinExistence type="predicted"/>
<dbReference type="GeneID" id="59292284"/>
<dbReference type="Proteomes" id="UP000578531">
    <property type="component" value="Unassembled WGS sequence"/>
</dbReference>
<name>A0A8H6FM94_9LECA</name>
<reference evidence="1 2" key="1">
    <citation type="journal article" date="2020" name="Genomics">
        <title>Complete, high-quality genomes from long-read metagenomic sequencing of two wolf lichen thalli reveals enigmatic genome architecture.</title>
        <authorList>
            <person name="McKenzie S.K."/>
            <person name="Walston R.F."/>
            <person name="Allen J.L."/>
        </authorList>
    </citation>
    <scope>NUCLEOTIDE SEQUENCE [LARGE SCALE GENOMIC DNA]</scope>
    <source>
        <strain evidence="1">WasteWater2</strain>
    </source>
</reference>
<organism evidence="1 2">
    <name type="scientific">Letharia columbiana</name>
    <dbReference type="NCBI Taxonomy" id="112416"/>
    <lineage>
        <taxon>Eukaryota</taxon>
        <taxon>Fungi</taxon>
        <taxon>Dikarya</taxon>
        <taxon>Ascomycota</taxon>
        <taxon>Pezizomycotina</taxon>
        <taxon>Lecanoromycetes</taxon>
        <taxon>OSLEUM clade</taxon>
        <taxon>Lecanoromycetidae</taxon>
        <taxon>Lecanorales</taxon>
        <taxon>Lecanorineae</taxon>
        <taxon>Parmeliaceae</taxon>
        <taxon>Letharia</taxon>
    </lineage>
</organism>
<comment type="caution">
    <text evidence="1">The sequence shown here is derived from an EMBL/GenBank/DDBJ whole genome shotgun (WGS) entry which is preliminary data.</text>
</comment>
<dbReference type="AlphaFoldDB" id="A0A8H6FM94"/>
<dbReference type="EMBL" id="JACCJC010000060">
    <property type="protein sequence ID" value="KAF6231138.1"/>
    <property type="molecule type" value="Genomic_DNA"/>
</dbReference>